<evidence type="ECO:0000313" key="2">
    <source>
        <dbReference type="Proteomes" id="UP000257109"/>
    </source>
</evidence>
<proteinExistence type="predicted"/>
<organism evidence="1 2">
    <name type="scientific">Mucuna pruriens</name>
    <name type="common">Velvet bean</name>
    <name type="synonym">Dolichos pruriens</name>
    <dbReference type="NCBI Taxonomy" id="157652"/>
    <lineage>
        <taxon>Eukaryota</taxon>
        <taxon>Viridiplantae</taxon>
        <taxon>Streptophyta</taxon>
        <taxon>Embryophyta</taxon>
        <taxon>Tracheophyta</taxon>
        <taxon>Spermatophyta</taxon>
        <taxon>Magnoliopsida</taxon>
        <taxon>eudicotyledons</taxon>
        <taxon>Gunneridae</taxon>
        <taxon>Pentapetalae</taxon>
        <taxon>rosids</taxon>
        <taxon>fabids</taxon>
        <taxon>Fabales</taxon>
        <taxon>Fabaceae</taxon>
        <taxon>Papilionoideae</taxon>
        <taxon>50 kb inversion clade</taxon>
        <taxon>NPAAA clade</taxon>
        <taxon>indigoferoid/millettioid clade</taxon>
        <taxon>Phaseoleae</taxon>
        <taxon>Mucuna</taxon>
    </lineage>
</organism>
<name>A0A371GV92_MUCPR</name>
<gene>
    <name evidence="1" type="ORF">CR513_23205</name>
</gene>
<protein>
    <submittedName>
        <fullName evidence="1">Uncharacterized protein</fullName>
    </submittedName>
</protein>
<accession>A0A371GV92</accession>
<reference evidence="1" key="1">
    <citation type="submission" date="2018-05" db="EMBL/GenBank/DDBJ databases">
        <title>Draft genome of Mucuna pruriens seed.</title>
        <authorList>
            <person name="Nnadi N.E."/>
            <person name="Vos R."/>
            <person name="Hasami M.H."/>
            <person name="Devisetty U.K."/>
            <person name="Aguiy J.C."/>
        </authorList>
    </citation>
    <scope>NUCLEOTIDE SEQUENCE [LARGE SCALE GENOMIC DNA]</scope>
    <source>
        <strain evidence="1">JCA_2017</strain>
    </source>
</reference>
<dbReference type="Proteomes" id="UP000257109">
    <property type="component" value="Unassembled WGS sequence"/>
</dbReference>
<comment type="caution">
    <text evidence="1">The sequence shown here is derived from an EMBL/GenBank/DDBJ whole genome shotgun (WGS) entry which is preliminary data.</text>
</comment>
<evidence type="ECO:0000313" key="1">
    <source>
        <dbReference type="EMBL" id="RDX94419.1"/>
    </source>
</evidence>
<dbReference type="EMBL" id="QJKJ01004377">
    <property type="protein sequence ID" value="RDX94419.1"/>
    <property type="molecule type" value="Genomic_DNA"/>
</dbReference>
<sequence>MTPPSHQASNPMSIVIIHPHQSKDHQSKDRLQFLEERLKANEGVGKRVEIGVRSGKIAHMATTSTKKAPTATNKKKEAKQTHLCGHQLSPTIILSLSHQTIDLNSCITHK</sequence>
<feature type="non-terminal residue" evidence="1">
    <location>
        <position position="1"/>
    </location>
</feature>
<keyword evidence="2" id="KW-1185">Reference proteome</keyword>
<dbReference type="AlphaFoldDB" id="A0A371GV92"/>